<accession>A0A6J4M1K3</accession>
<feature type="domain" description="NAD-dependent epimerase/dehydratase" evidence="13">
    <location>
        <begin position="20"/>
        <end position="201"/>
    </location>
</feature>
<protein>
    <submittedName>
        <fullName evidence="14">UDP-glucuronate decarboxylase</fullName>
        <ecNumber evidence="14">4.1.1.35</ecNumber>
    </submittedName>
</protein>
<keyword evidence="9" id="KW-0472">Membrane</keyword>
<dbReference type="InterPro" id="IPR001509">
    <property type="entry name" value="Epimerase_deHydtase"/>
</dbReference>
<dbReference type="EMBL" id="CADCTR010002345">
    <property type="protein sequence ID" value="CAA9347603.1"/>
    <property type="molecule type" value="Genomic_DNA"/>
</dbReference>
<feature type="non-terminal residue" evidence="14">
    <location>
        <position position="1"/>
    </location>
</feature>
<dbReference type="GO" id="GO:0033320">
    <property type="term" value="P:UDP-D-xylose biosynthetic process"/>
    <property type="evidence" value="ECO:0007669"/>
    <property type="project" value="UniProtKB-UniPathway"/>
</dbReference>
<evidence type="ECO:0000256" key="3">
    <source>
        <dbReference type="ARBA" id="ARBA00022692"/>
    </source>
</evidence>
<evidence type="ECO:0000256" key="4">
    <source>
        <dbReference type="ARBA" id="ARBA00022793"/>
    </source>
</evidence>
<organism evidence="14">
    <name type="scientific">uncultured Chloroflexia bacterium</name>
    <dbReference type="NCBI Taxonomy" id="1672391"/>
    <lineage>
        <taxon>Bacteria</taxon>
        <taxon>Bacillati</taxon>
        <taxon>Chloroflexota</taxon>
        <taxon>Chloroflexia</taxon>
        <taxon>environmental samples</taxon>
    </lineage>
</organism>
<dbReference type="SUPFAM" id="SSF51735">
    <property type="entry name" value="NAD(P)-binding Rossmann-fold domains"/>
    <property type="match status" value="1"/>
</dbReference>
<name>A0A6J4M1K3_9CHLR</name>
<evidence type="ECO:0000259" key="13">
    <source>
        <dbReference type="Pfam" id="PF01370"/>
    </source>
</evidence>
<dbReference type="PANTHER" id="PTHR43078:SF6">
    <property type="entry name" value="UDP-GLUCURONIC ACID DECARBOXYLASE 1"/>
    <property type="match status" value="1"/>
</dbReference>
<dbReference type="GO" id="GO:0005737">
    <property type="term" value="C:cytoplasm"/>
    <property type="evidence" value="ECO:0007669"/>
    <property type="project" value="TreeGrafter"/>
</dbReference>
<keyword evidence="7" id="KW-0520">NAD</keyword>
<dbReference type="InterPro" id="IPR036291">
    <property type="entry name" value="NAD(P)-bd_dom_sf"/>
</dbReference>
<sequence>HHLENPRLRVIPQDMSQPLRTEITEAAYDRIYNLASPASPRGYLRYPIETLHVNSVGTSNALELARLHGARFLQASTSEVYGDPLVHPQVEEYWGNVNPNGPRACYDEGKRFAESLVTEYVRQHDVDARVARIFNTYGPRSAPADGRVVPNFCMQSLQNLPITIYGTGKQTRSFCYVDDLVRGLMLLMETDGLQGEVINVGNPHEHTILEFAEKIVLFTGSTAGIIHEPLPIDDPQRRCPNISKARQRLGWEPEVCLDDGLLRTIQYFRSRIAAPVMT</sequence>
<dbReference type="GO" id="GO:0048040">
    <property type="term" value="F:UDP-glucuronate decarboxylase activity"/>
    <property type="evidence" value="ECO:0007669"/>
    <property type="project" value="UniProtKB-EC"/>
</dbReference>
<comment type="cofactor">
    <cofactor evidence="1">
        <name>NAD(+)</name>
        <dbReference type="ChEBI" id="CHEBI:57540"/>
    </cofactor>
</comment>
<evidence type="ECO:0000256" key="6">
    <source>
        <dbReference type="ARBA" id="ARBA00022989"/>
    </source>
</evidence>
<gene>
    <name evidence="14" type="ORF">AVDCRST_MAG93-6969</name>
</gene>
<evidence type="ECO:0000256" key="2">
    <source>
        <dbReference type="ARBA" id="ARBA00004323"/>
    </source>
</evidence>
<keyword evidence="11 14" id="KW-0456">Lyase</keyword>
<keyword evidence="4" id="KW-0210">Decarboxylase</keyword>
<evidence type="ECO:0000256" key="11">
    <source>
        <dbReference type="ARBA" id="ARBA00023239"/>
    </source>
</evidence>
<dbReference type="GO" id="GO:0070403">
    <property type="term" value="F:NAD+ binding"/>
    <property type="evidence" value="ECO:0007669"/>
    <property type="project" value="InterPro"/>
</dbReference>
<comment type="subcellular location">
    <subcellularLocation>
        <location evidence="2">Golgi apparatus membrane</location>
        <topology evidence="2">Single-pass type II membrane protein</topology>
    </subcellularLocation>
    <subcellularLocation>
        <location evidence="12">Golgi apparatus</location>
        <location evidence="12">Golgi stack membrane</location>
    </subcellularLocation>
</comment>
<dbReference type="GO" id="GO:0042732">
    <property type="term" value="P:D-xylose metabolic process"/>
    <property type="evidence" value="ECO:0007669"/>
    <property type="project" value="InterPro"/>
</dbReference>
<dbReference type="EC" id="4.1.1.35" evidence="14"/>
<keyword evidence="3" id="KW-0812">Transmembrane</keyword>
<dbReference type="FunFam" id="3.40.50.720:FF:000065">
    <property type="entry name" value="UDP-glucuronic acid decarboxylase 1"/>
    <property type="match status" value="1"/>
</dbReference>
<evidence type="ECO:0000256" key="10">
    <source>
        <dbReference type="ARBA" id="ARBA00023180"/>
    </source>
</evidence>
<dbReference type="InterPro" id="IPR044516">
    <property type="entry name" value="UXS-like"/>
</dbReference>
<evidence type="ECO:0000256" key="8">
    <source>
        <dbReference type="ARBA" id="ARBA00023034"/>
    </source>
</evidence>
<evidence type="ECO:0000256" key="7">
    <source>
        <dbReference type="ARBA" id="ARBA00023027"/>
    </source>
</evidence>
<proteinExistence type="predicted"/>
<dbReference type="AlphaFoldDB" id="A0A6J4M1K3"/>
<dbReference type="PANTHER" id="PTHR43078">
    <property type="entry name" value="UDP-GLUCURONIC ACID DECARBOXYLASE-RELATED"/>
    <property type="match status" value="1"/>
</dbReference>
<dbReference type="Gene3D" id="3.40.50.720">
    <property type="entry name" value="NAD(P)-binding Rossmann-like Domain"/>
    <property type="match status" value="1"/>
</dbReference>
<evidence type="ECO:0000256" key="9">
    <source>
        <dbReference type="ARBA" id="ARBA00023136"/>
    </source>
</evidence>
<evidence type="ECO:0000256" key="1">
    <source>
        <dbReference type="ARBA" id="ARBA00001911"/>
    </source>
</evidence>
<evidence type="ECO:0000313" key="14">
    <source>
        <dbReference type="EMBL" id="CAA9347603.1"/>
    </source>
</evidence>
<evidence type="ECO:0000256" key="12">
    <source>
        <dbReference type="ARBA" id="ARBA00037859"/>
    </source>
</evidence>
<dbReference type="UniPathway" id="UPA00796">
    <property type="reaction ID" value="UER00771"/>
</dbReference>
<dbReference type="Pfam" id="PF01370">
    <property type="entry name" value="Epimerase"/>
    <property type="match status" value="1"/>
</dbReference>
<evidence type="ECO:0000256" key="5">
    <source>
        <dbReference type="ARBA" id="ARBA00022968"/>
    </source>
</evidence>
<keyword evidence="8" id="KW-0333">Golgi apparatus</keyword>
<keyword evidence="6" id="KW-1133">Transmembrane helix</keyword>
<keyword evidence="5" id="KW-0735">Signal-anchor</keyword>
<keyword evidence="10" id="KW-0325">Glycoprotein</keyword>
<reference evidence="14" key="1">
    <citation type="submission" date="2020-02" db="EMBL/GenBank/DDBJ databases">
        <authorList>
            <person name="Meier V. D."/>
        </authorList>
    </citation>
    <scope>NUCLEOTIDE SEQUENCE</scope>
    <source>
        <strain evidence="14">AVDCRST_MAG93</strain>
    </source>
</reference>